<comment type="catalytic activity">
    <reaction evidence="1 14">
        <text>(2R)-3-phosphoglycerate + ATP = (2R)-3-phospho-glyceroyl phosphate + ADP</text>
        <dbReference type="Rhea" id="RHEA:14801"/>
        <dbReference type="ChEBI" id="CHEBI:30616"/>
        <dbReference type="ChEBI" id="CHEBI:57604"/>
        <dbReference type="ChEBI" id="CHEBI:58272"/>
        <dbReference type="ChEBI" id="CHEBI:456216"/>
        <dbReference type="EC" id="2.7.2.3"/>
    </reaction>
</comment>
<dbReference type="GO" id="GO:0043531">
    <property type="term" value="F:ADP binding"/>
    <property type="evidence" value="ECO:0007669"/>
    <property type="project" value="TreeGrafter"/>
</dbReference>
<dbReference type="Pfam" id="PF00162">
    <property type="entry name" value="PGK"/>
    <property type="match status" value="2"/>
</dbReference>
<evidence type="ECO:0000256" key="5">
    <source>
        <dbReference type="ARBA" id="ARBA00011245"/>
    </source>
</evidence>
<reference evidence="17 18" key="1">
    <citation type="journal article" date="2021" name="Elife">
        <title>Chloroplast acquisition without the gene transfer in kleptoplastic sea slugs, Plakobranchus ocellatus.</title>
        <authorList>
            <person name="Maeda T."/>
            <person name="Takahashi S."/>
            <person name="Yoshida T."/>
            <person name="Shimamura S."/>
            <person name="Takaki Y."/>
            <person name="Nagai Y."/>
            <person name="Toyoda A."/>
            <person name="Suzuki Y."/>
            <person name="Arimoto A."/>
            <person name="Ishii H."/>
            <person name="Satoh N."/>
            <person name="Nishiyama T."/>
            <person name="Hasebe M."/>
            <person name="Maruyama T."/>
            <person name="Minagawa J."/>
            <person name="Obokata J."/>
            <person name="Shigenobu S."/>
        </authorList>
    </citation>
    <scope>NUCLEOTIDE SEQUENCE [LARGE SCALE GENOMIC DNA]</scope>
</reference>
<dbReference type="GO" id="GO:0005829">
    <property type="term" value="C:cytosol"/>
    <property type="evidence" value="ECO:0007669"/>
    <property type="project" value="TreeGrafter"/>
</dbReference>
<keyword evidence="8" id="KW-0479">Metal-binding</keyword>
<dbReference type="AlphaFoldDB" id="A0AAV4FS20"/>
<evidence type="ECO:0000256" key="9">
    <source>
        <dbReference type="ARBA" id="ARBA00022741"/>
    </source>
</evidence>
<keyword evidence="18" id="KW-1185">Reference proteome</keyword>
<dbReference type="SUPFAM" id="SSF53748">
    <property type="entry name" value="Phosphoglycerate kinase"/>
    <property type="match status" value="2"/>
</dbReference>
<sequence length="627" mass="69399">MTVSKCRFKDRRVLIRADLNVPVENGEIMNTEKIELALPTIQYVLDRGAKSVVLMSHMGRPEGRVDPALSLRPVASQLESLLEGRTVTFLEDCVGEMVEEACANPEPGSVILLENLRFHPEEEGRGVDDEGEKVRASPEDVQWFRDSLKKLGDIYVNDAFGTANRAHSSVVGVDLPDRVAGFHLKKEVEKLSRVIEEPNVPYLAIVGGDKLWDKIELIENLMNRITDMIIAGGVAFTFLKVLNDMEIGAFPFDEEMTDLVLQIHQKAMARNVNLHFPVDFVVTDPLDDSAELDVVDVEKGIPENKVGMDIGEKSRERFADVISQAKTIVWNGAPGNWESQNFSEGSNEMAKAVVEATEQGVPVILADREAVNFAKRFDIDLQSVMWGGASLELLEGKVLPGVAALSNLPKLKPELNIRPMRTCALANQRVGIRLDLDVPVVKDEEGNSRVAESGIPKLTTAVTTIKKALAMGARSVVILSHRGNPRGQVDPDLSMEPVAQELENLLERPVTFVTDYIDEASQIQVEDPWPGSVFVLENLRFNPEELIQMVQKSRMESAALSATASQKDRTEEEAELKDEAQPDPEEESKIEVSMNEEMEENAEKDSGVPKPDRSANAMFAQQVAAFR</sequence>
<evidence type="ECO:0000256" key="1">
    <source>
        <dbReference type="ARBA" id="ARBA00000642"/>
    </source>
</evidence>
<dbReference type="GO" id="GO:0004618">
    <property type="term" value="F:phosphoglycerate kinase activity"/>
    <property type="evidence" value="ECO:0007669"/>
    <property type="project" value="UniProtKB-EC"/>
</dbReference>
<keyword evidence="9" id="KW-0547">Nucleotide-binding</keyword>
<evidence type="ECO:0000256" key="8">
    <source>
        <dbReference type="ARBA" id="ARBA00022723"/>
    </source>
</evidence>
<keyword evidence="11" id="KW-0067">ATP-binding</keyword>
<keyword evidence="10 14" id="KW-0418">Kinase</keyword>
<feature type="compositionally biased region" description="Basic and acidic residues" evidence="16">
    <location>
        <begin position="601"/>
        <end position="613"/>
    </location>
</feature>
<dbReference type="GO" id="GO:0046872">
    <property type="term" value="F:metal ion binding"/>
    <property type="evidence" value="ECO:0007669"/>
    <property type="project" value="UniProtKB-KW"/>
</dbReference>
<dbReference type="PRINTS" id="PR00477">
    <property type="entry name" value="PHGLYCKINASE"/>
</dbReference>
<evidence type="ECO:0000256" key="15">
    <source>
        <dbReference type="RuleBase" id="RU000696"/>
    </source>
</evidence>
<dbReference type="EMBL" id="BMAT01000902">
    <property type="protein sequence ID" value="GFR75528.1"/>
    <property type="molecule type" value="Genomic_DNA"/>
</dbReference>
<dbReference type="InterPro" id="IPR001576">
    <property type="entry name" value="Phosphoglycerate_kinase"/>
</dbReference>
<evidence type="ECO:0000256" key="6">
    <source>
        <dbReference type="ARBA" id="ARBA00013061"/>
    </source>
</evidence>
<evidence type="ECO:0000256" key="7">
    <source>
        <dbReference type="ARBA" id="ARBA00022679"/>
    </source>
</evidence>
<dbReference type="GO" id="GO:0006096">
    <property type="term" value="P:glycolytic process"/>
    <property type="evidence" value="ECO:0007669"/>
    <property type="project" value="UniProtKB-KW"/>
</dbReference>
<evidence type="ECO:0000256" key="16">
    <source>
        <dbReference type="SAM" id="MobiDB-lite"/>
    </source>
</evidence>
<dbReference type="InterPro" id="IPR015911">
    <property type="entry name" value="Phosphoglycerate_kinase_CS"/>
</dbReference>
<comment type="subunit">
    <text evidence="5 15">Monomer.</text>
</comment>
<dbReference type="PROSITE" id="PS00111">
    <property type="entry name" value="PGLYCERATE_KINASE"/>
    <property type="match status" value="1"/>
</dbReference>
<organism evidence="17 18">
    <name type="scientific">Elysia marginata</name>
    <dbReference type="NCBI Taxonomy" id="1093978"/>
    <lineage>
        <taxon>Eukaryota</taxon>
        <taxon>Metazoa</taxon>
        <taxon>Spiralia</taxon>
        <taxon>Lophotrochozoa</taxon>
        <taxon>Mollusca</taxon>
        <taxon>Gastropoda</taxon>
        <taxon>Heterobranchia</taxon>
        <taxon>Euthyneura</taxon>
        <taxon>Panpulmonata</taxon>
        <taxon>Sacoglossa</taxon>
        <taxon>Placobranchoidea</taxon>
        <taxon>Plakobranchidae</taxon>
        <taxon>Elysia</taxon>
    </lineage>
</organism>
<dbReference type="GO" id="GO:0006094">
    <property type="term" value="P:gluconeogenesis"/>
    <property type="evidence" value="ECO:0007669"/>
    <property type="project" value="TreeGrafter"/>
</dbReference>
<evidence type="ECO:0000313" key="18">
    <source>
        <dbReference type="Proteomes" id="UP000762676"/>
    </source>
</evidence>
<dbReference type="FunFam" id="3.40.50.1260:FF:000003">
    <property type="entry name" value="Phosphoglycerate kinase"/>
    <property type="match status" value="1"/>
</dbReference>
<dbReference type="Gene3D" id="3.40.50.1260">
    <property type="entry name" value="Phosphoglycerate kinase, N-terminal domain"/>
    <property type="match status" value="4"/>
</dbReference>
<dbReference type="PANTHER" id="PTHR11406:SF0">
    <property type="entry name" value="PHOSPHOGLYCERATE KINASE"/>
    <property type="match status" value="1"/>
</dbReference>
<dbReference type="GO" id="GO:0005524">
    <property type="term" value="F:ATP binding"/>
    <property type="evidence" value="ECO:0007669"/>
    <property type="project" value="UniProtKB-KW"/>
</dbReference>
<keyword evidence="7 14" id="KW-0808">Transferase</keyword>
<gene>
    <name evidence="17" type="ORF">ElyMa_000457500</name>
</gene>
<evidence type="ECO:0000256" key="3">
    <source>
        <dbReference type="ARBA" id="ARBA00004838"/>
    </source>
</evidence>
<comment type="similarity">
    <text evidence="4 14">Belongs to the phosphoglycerate kinase family.</text>
</comment>
<accession>A0AAV4FS20</accession>
<feature type="compositionally biased region" description="Acidic residues" evidence="16">
    <location>
        <begin position="571"/>
        <end position="600"/>
    </location>
</feature>
<evidence type="ECO:0000256" key="10">
    <source>
        <dbReference type="ARBA" id="ARBA00022777"/>
    </source>
</evidence>
<keyword evidence="12" id="KW-0460">Magnesium</keyword>
<dbReference type="InterPro" id="IPR036043">
    <property type="entry name" value="Phosphoglycerate_kinase_sf"/>
</dbReference>
<evidence type="ECO:0000256" key="14">
    <source>
        <dbReference type="RuleBase" id="RU000532"/>
    </source>
</evidence>
<protein>
    <recommendedName>
        <fullName evidence="6 14">Phosphoglycerate kinase</fullName>
        <ecNumber evidence="6 14">2.7.2.3</ecNumber>
    </recommendedName>
</protein>
<dbReference type="FunFam" id="3.40.50.1260:FF:000019">
    <property type="entry name" value="Phosphoglycerate kinase 1"/>
    <property type="match status" value="1"/>
</dbReference>
<evidence type="ECO:0000313" key="17">
    <source>
        <dbReference type="EMBL" id="GFR75528.1"/>
    </source>
</evidence>
<evidence type="ECO:0000256" key="13">
    <source>
        <dbReference type="ARBA" id="ARBA00023152"/>
    </source>
</evidence>
<comment type="cofactor">
    <cofactor evidence="2">
        <name>Mg(2+)</name>
        <dbReference type="ChEBI" id="CHEBI:18420"/>
    </cofactor>
</comment>
<name>A0AAV4FS20_9GAST</name>
<evidence type="ECO:0000256" key="11">
    <source>
        <dbReference type="ARBA" id="ARBA00022840"/>
    </source>
</evidence>
<dbReference type="PANTHER" id="PTHR11406">
    <property type="entry name" value="PHOSPHOGLYCERATE KINASE"/>
    <property type="match status" value="1"/>
</dbReference>
<evidence type="ECO:0000256" key="4">
    <source>
        <dbReference type="ARBA" id="ARBA00008982"/>
    </source>
</evidence>
<keyword evidence="13" id="KW-0324">Glycolysis</keyword>
<evidence type="ECO:0000256" key="2">
    <source>
        <dbReference type="ARBA" id="ARBA00001946"/>
    </source>
</evidence>
<feature type="region of interest" description="Disordered" evidence="16">
    <location>
        <begin position="558"/>
        <end position="627"/>
    </location>
</feature>
<dbReference type="EC" id="2.7.2.3" evidence="6 14"/>
<evidence type="ECO:0000256" key="12">
    <source>
        <dbReference type="ARBA" id="ARBA00022842"/>
    </source>
</evidence>
<dbReference type="InterPro" id="IPR015824">
    <property type="entry name" value="Phosphoglycerate_kinase_N"/>
</dbReference>
<comment type="caution">
    <text evidence="17">The sequence shown here is derived from an EMBL/GenBank/DDBJ whole genome shotgun (WGS) entry which is preliminary data.</text>
</comment>
<proteinExistence type="inferred from homology"/>
<dbReference type="Proteomes" id="UP000762676">
    <property type="component" value="Unassembled WGS sequence"/>
</dbReference>
<comment type="pathway">
    <text evidence="3 14">Carbohydrate degradation; glycolysis; pyruvate from D-glyceraldehyde 3-phosphate: step 2/5.</text>
</comment>